<name>A0A0B1SV14_OESDE</name>
<keyword evidence="2" id="KW-0732">Signal</keyword>
<protein>
    <recommendedName>
        <fullName evidence="3">SXP/RAL-2 family protein Ani s 5-like cation-binding domain-containing protein</fullName>
    </recommendedName>
</protein>
<evidence type="ECO:0000259" key="3">
    <source>
        <dbReference type="Pfam" id="PF02520"/>
    </source>
</evidence>
<dbReference type="EMBL" id="KN555179">
    <property type="protein sequence ID" value="KHJ88799.1"/>
    <property type="molecule type" value="Genomic_DNA"/>
</dbReference>
<gene>
    <name evidence="4" type="ORF">OESDEN_11398</name>
</gene>
<proteinExistence type="predicted"/>
<sequence>MRTILLLIAIVGAALCESSKKTPTVAKADGKSSDQKLPVVGKKNPLEARKKIVRANVRRIIAKLNDAYVNVTSILDNAKLTPVQRHQEVKKLVATDRTLYDALKLIFKISTPQKNRIHRGRWTYRPSSRRPTRKNVLSDRRRKLFGQSSRSFRGKEGQRKRVTRLPSPRRTSVGPVGAKKGLPLAVTSNVTSKLHYEIPTALFSDTPTEA</sequence>
<feature type="chain" id="PRO_5002061170" description="SXP/RAL-2 family protein Ani s 5-like cation-binding domain-containing protein" evidence="2">
    <location>
        <begin position="17"/>
        <end position="210"/>
    </location>
</feature>
<evidence type="ECO:0000256" key="1">
    <source>
        <dbReference type="SAM" id="MobiDB-lite"/>
    </source>
</evidence>
<evidence type="ECO:0000313" key="5">
    <source>
        <dbReference type="Proteomes" id="UP000053660"/>
    </source>
</evidence>
<feature type="domain" description="SXP/RAL-2 family protein Ani s 5-like cation-binding" evidence="3">
    <location>
        <begin position="47"/>
        <end position="108"/>
    </location>
</feature>
<dbReference type="Proteomes" id="UP000053660">
    <property type="component" value="Unassembled WGS sequence"/>
</dbReference>
<feature type="compositionally biased region" description="Basic residues" evidence="1">
    <location>
        <begin position="124"/>
        <end position="133"/>
    </location>
</feature>
<dbReference type="AlphaFoldDB" id="A0A0B1SV14"/>
<keyword evidence="5" id="KW-1185">Reference proteome</keyword>
<organism evidence="4 5">
    <name type="scientific">Oesophagostomum dentatum</name>
    <name type="common">Nodular worm</name>
    <dbReference type="NCBI Taxonomy" id="61180"/>
    <lineage>
        <taxon>Eukaryota</taxon>
        <taxon>Metazoa</taxon>
        <taxon>Ecdysozoa</taxon>
        <taxon>Nematoda</taxon>
        <taxon>Chromadorea</taxon>
        <taxon>Rhabditida</taxon>
        <taxon>Rhabditina</taxon>
        <taxon>Rhabditomorpha</taxon>
        <taxon>Strongyloidea</taxon>
        <taxon>Strongylidae</taxon>
        <taxon>Oesophagostomum</taxon>
    </lineage>
</organism>
<dbReference type="InterPro" id="IPR003677">
    <property type="entry name" value="ANIS5_cation-bd"/>
</dbReference>
<evidence type="ECO:0000256" key="2">
    <source>
        <dbReference type="SAM" id="SignalP"/>
    </source>
</evidence>
<evidence type="ECO:0000313" key="4">
    <source>
        <dbReference type="EMBL" id="KHJ88799.1"/>
    </source>
</evidence>
<reference evidence="4 5" key="1">
    <citation type="submission" date="2014-03" db="EMBL/GenBank/DDBJ databases">
        <title>Draft genome of the hookworm Oesophagostomum dentatum.</title>
        <authorList>
            <person name="Mitreva M."/>
        </authorList>
    </citation>
    <scope>NUCLEOTIDE SEQUENCE [LARGE SCALE GENOMIC DNA]</scope>
    <source>
        <strain evidence="4 5">OD-Hann</strain>
    </source>
</reference>
<accession>A0A0B1SV14</accession>
<feature type="signal peptide" evidence="2">
    <location>
        <begin position="1"/>
        <end position="16"/>
    </location>
</feature>
<feature type="region of interest" description="Disordered" evidence="1">
    <location>
        <begin position="124"/>
        <end position="180"/>
    </location>
</feature>
<dbReference type="Pfam" id="PF02520">
    <property type="entry name" value="ANIS5_cation-bd"/>
    <property type="match status" value="1"/>
</dbReference>